<accession>A0A518C1I7</accession>
<keyword evidence="2" id="KW-1185">Reference proteome</keyword>
<organism evidence="1 2">
    <name type="scientific">Bremerella volcania</name>
    <dbReference type="NCBI Taxonomy" id="2527984"/>
    <lineage>
        <taxon>Bacteria</taxon>
        <taxon>Pseudomonadati</taxon>
        <taxon>Planctomycetota</taxon>
        <taxon>Planctomycetia</taxon>
        <taxon>Pirellulales</taxon>
        <taxon>Pirellulaceae</taxon>
        <taxon>Bremerella</taxon>
    </lineage>
</organism>
<dbReference type="AlphaFoldDB" id="A0A518C1I7"/>
<gene>
    <name evidence="1" type="ORF">Pan97_00520</name>
</gene>
<reference evidence="2" key="1">
    <citation type="submission" date="2019-02" db="EMBL/GenBank/DDBJ databases">
        <title>Deep-cultivation of Planctomycetes and their phenomic and genomic characterization uncovers novel biology.</title>
        <authorList>
            <person name="Wiegand S."/>
            <person name="Jogler M."/>
            <person name="Boedeker C."/>
            <person name="Pinto D."/>
            <person name="Vollmers J."/>
            <person name="Rivas-Marin E."/>
            <person name="Kohn T."/>
            <person name="Peeters S.H."/>
            <person name="Heuer A."/>
            <person name="Rast P."/>
            <person name="Oberbeckmann S."/>
            <person name="Bunk B."/>
            <person name="Jeske O."/>
            <person name="Meyerdierks A."/>
            <person name="Storesund J.E."/>
            <person name="Kallscheuer N."/>
            <person name="Luecker S."/>
            <person name="Lage O.M."/>
            <person name="Pohl T."/>
            <person name="Merkel B.J."/>
            <person name="Hornburger P."/>
            <person name="Mueller R.-W."/>
            <person name="Bruemmer F."/>
            <person name="Labrenz M."/>
            <person name="Spormann A.M."/>
            <person name="Op den Camp H."/>
            <person name="Overmann J."/>
            <person name="Amann R."/>
            <person name="Jetten M.S.M."/>
            <person name="Mascher T."/>
            <person name="Medema M.H."/>
            <person name="Devos D.P."/>
            <person name="Kaster A.-K."/>
            <person name="Ovreas L."/>
            <person name="Rohde M."/>
            <person name="Galperin M.Y."/>
            <person name="Jogler C."/>
        </authorList>
    </citation>
    <scope>NUCLEOTIDE SEQUENCE [LARGE SCALE GENOMIC DNA]</scope>
    <source>
        <strain evidence="2">Pan97</strain>
    </source>
</reference>
<name>A0A518C1I7_9BACT</name>
<dbReference type="EMBL" id="CP036289">
    <property type="protein sequence ID" value="QDU73085.1"/>
    <property type="molecule type" value="Genomic_DNA"/>
</dbReference>
<evidence type="ECO:0000313" key="1">
    <source>
        <dbReference type="EMBL" id="QDU73085.1"/>
    </source>
</evidence>
<evidence type="ECO:0008006" key="3">
    <source>
        <dbReference type="Google" id="ProtNLM"/>
    </source>
</evidence>
<evidence type="ECO:0000313" key="2">
    <source>
        <dbReference type="Proteomes" id="UP000318626"/>
    </source>
</evidence>
<protein>
    <recommendedName>
        <fullName evidence="3">Carboxypeptidase regulatory-like domain-containing protein</fullName>
    </recommendedName>
</protein>
<dbReference type="KEGG" id="bvo:Pan97_00520"/>
<proteinExistence type="predicted"/>
<sequence>MIGCGESNAGGTVSGKVTLNGKPLTGANVKFHNPDLGVGITCELSPDGTFASTTKIPEATYQVAIIPPNTSHEPGADGMPVIPKLPKDLPQKYASPDTSDLTAEVHSQPVNEFTFEL</sequence>
<dbReference type="Proteomes" id="UP000318626">
    <property type="component" value="Chromosome"/>
</dbReference>